<dbReference type="Pfam" id="PF04685">
    <property type="entry name" value="DUF608"/>
    <property type="match status" value="1"/>
</dbReference>
<dbReference type="InterPro" id="IPR008928">
    <property type="entry name" value="6-hairpin_glycosidase_sf"/>
</dbReference>
<evidence type="ECO:0000313" key="7">
    <source>
        <dbReference type="Proteomes" id="UP000061809"/>
    </source>
</evidence>
<dbReference type="PANTHER" id="PTHR12654">
    <property type="entry name" value="BILE ACID BETA-GLUCOSIDASE-RELATED"/>
    <property type="match status" value="1"/>
</dbReference>
<reference evidence="4 7" key="1">
    <citation type="journal article" date="2015" name="Science">
        <title>Genetic determinants of in vivo fitness and diet responsiveness in multiple human gut Bacteroides.</title>
        <authorList>
            <person name="Wu M."/>
            <person name="McNulty N.P."/>
            <person name="Rodionov D.A."/>
            <person name="Khoroshkin M.S."/>
            <person name="Griffin N.W."/>
            <person name="Cheng J."/>
            <person name="Latreille P."/>
            <person name="Kerstetter R.A."/>
            <person name="Terrapon N."/>
            <person name="Henrissat B."/>
            <person name="Osterman A.L."/>
            <person name="Gordon J.I."/>
        </authorList>
    </citation>
    <scope>NUCLEOTIDE SEQUENCE [LARGE SCALE GENOMIC DNA]</scope>
    <source>
        <strain evidence="4 7">WH2</strain>
    </source>
</reference>
<evidence type="ECO:0000313" key="6">
    <source>
        <dbReference type="EMBL" id="RGS36572.1"/>
    </source>
</evidence>
<dbReference type="SMART" id="SM00606">
    <property type="entry name" value="CBD_IV"/>
    <property type="match status" value="1"/>
</dbReference>
<dbReference type="Proteomes" id="UP001266995">
    <property type="component" value="Unassembled WGS sequence"/>
</dbReference>
<dbReference type="EMBL" id="CP012801">
    <property type="protein sequence ID" value="ALJ61438.1"/>
    <property type="molecule type" value="Genomic_DNA"/>
</dbReference>
<keyword evidence="4" id="KW-0326">Glycosidase</keyword>
<dbReference type="SUPFAM" id="SSF48208">
    <property type="entry name" value="Six-hairpin glycosidases"/>
    <property type="match status" value="1"/>
</dbReference>
<dbReference type="PANTHER" id="PTHR12654:SF0">
    <property type="entry name" value="NON-LYSOSOMAL GLUCOSYLCERAMIDASE"/>
    <property type="match status" value="1"/>
</dbReference>
<dbReference type="InterPro" id="IPR008979">
    <property type="entry name" value="Galactose-bd-like_sf"/>
</dbReference>
<reference evidence="6 8" key="2">
    <citation type="submission" date="2018-08" db="EMBL/GenBank/DDBJ databases">
        <title>A genome reference for cultivated species of the human gut microbiota.</title>
        <authorList>
            <person name="Zou Y."/>
            <person name="Xue W."/>
            <person name="Luo G."/>
        </authorList>
    </citation>
    <scope>NUCLEOTIDE SEQUENCE [LARGE SCALE GENOMIC DNA]</scope>
    <source>
        <strain evidence="6 8">AF22-3AC</strain>
    </source>
</reference>
<protein>
    <submittedName>
        <fullName evidence="4">Arabinoxylan arabinofuranohydrolase</fullName>
        <ecNumber evidence="4">3.2.1.55</ecNumber>
    </submittedName>
    <submittedName>
        <fullName evidence="5">Carbohydrate-binding protein</fullName>
    </submittedName>
</protein>
<feature type="signal peptide" evidence="2">
    <location>
        <begin position="1"/>
        <end position="25"/>
    </location>
</feature>
<evidence type="ECO:0000256" key="2">
    <source>
        <dbReference type="SAM" id="SignalP"/>
    </source>
</evidence>
<dbReference type="Proteomes" id="UP000061809">
    <property type="component" value="Chromosome"/>
</dbReference>
<evidence type="ECO:0000313" key="8">
    <source>
        <dbReference type="Proteomes" id="UP000283341"/>
    </source>
</evidence>
<proteinExistence type="predicted"/>
<gene>
    <name evidence="4" type="primary">xynD_8</name>
    <name evidence="4" type="ORF">BcellWH2_04221</name>
    <name evidence="6" type="ORF">DWX97_12630</name>
    <name evidence="5" type="ORF">RO785_19710</name>
</gene>
<dbReference type="PROSITE" id="PS51175">
    <property type="entry name" value="CBM6"/>
    <property type="match status" value="1"/>
</dbReference>
<accession>A0A0P0GBB3</accession>
<evidence type="ECO:0000313" key="5">
    <source>
        <dbReference type="EMBL" id="MDT4513203.1"/>
    </source>
</evidence>
<dbReference type="EMBL" id="QRVJ01000009">
    <property type="protein sequence ID" value="RGS36572.1"/>
    <property type="molecule type" value="Genomic_DNA"/>
</dbReference>
<evidence type="ECO:0000256" key="1">
    <source>
        <dbReference type="ARBA" id="ARBA00022729"/>
    </source>
</evidence>
<dbReference type="Gene3D" id="2.60.120.260">
    <property type="entry name" value="Galactose-binding domain-like"/>
    <property type="match status" value="1"/>
</dbReference>
<dbReference type="Proteomes" id="UP000283341">
    <property type="component" value="Unassembled WGS sequence"/>
</dbReference>
<dbReference type="InterPro" id="IPR006584">
    <property type="entry name" value="Cellulose-bd_IV"/>
</dbReference>
<dbReference type="Pfam" id="PF12215">
    <property type="entry name" value="Glyco_hydr_116N"/>
    <property type="match status" value="1"/>
</dbReference>
<dbReference type="GO" id="GO:0008422">
    <property type="term" value="F:beta-glucosidase activity"/>
    <property type="evidence" value="ECO:0007669"/>
    <property type="project" value="TreeGrafter"/>
</dbReference>
<keyword evidence="1 2" id="KW-0732">Signal</keyword>
<dbReference type="GO" id="GO:0005975">
    <property type="term" value="P:carbohydrate metabolic process"/>
    <property type="evidence" value="ECO:0007669"/>
    <property type="project" value="InterPro"/>
</dbReference>
<evidence type="ECO:0000259" key="3">
    <source>
        <dbReference type="PROSITE" id="PS51175"/>
    </source>
</evidence>
<dbReference type="InterPro" id="IPR012341">
    <property type="entry name" value="6hp_glycosidase-like_sf"/>
</dbReference>
<reference evidence="5" key="3">
    <citation type="submission" date="2023-08" db="EMBL/GenBank/DDBJ databases">
        <title>Reintroducing virulent viruses to syntetic microbiomes.</title>
        <authorList>
            <person name="Wilde J."/>
            <person name="Boyes R."/>
            <person name="Robinson A.V."/>
            <person name="Daisley B.A."/>
            <person name="Allen-Vercoe E."/>
        </authorList>
    </citation>
    <scope>NUCLEOTIDE SEQUENCE</scope>
    <source>
        <strain evidence="5">225I_12FAA</strain>
    </source>
</reference>
<dbReference type="InterPro" id="IPR052566">
    <property type="entry name" value="Non-lysos_glucosylceramidase"/>
</dbReference>
<dbReference type="InterPro" id="IPR024462">
    <property type="entry name" value="GH116_N"/>
</dbReference>
<dbReference type="InterPro" id="IPR006775">
    <property type="entry name" value="GH116_catalytic"/>
</dbReference>
<dbReference type="KEGG" id="bcel:BcellWH2_04221"/>
<feature type="chain" id="PRO_5042679830" evidence="2">
    <location>
        <begin position="26"/>
        <end position="948"/>
    </location>
</feature>
<dbReference type="AlphaFoldDB" id="A0A0P0GBB3"/>
<dbReference type="CDD" id="cd04084">
    <property type="entry name" value="CBM6_xylanase-like"/>
    <property type="match status" value="1"/>
</dbReference>
<dbReference type="GO" id="GO:0046556">
    <property type="term" value="F:alpha-L-arabinofuranosidase activity"/>
    <property type="evidence" value="ECO:0007669"/>
    <property type="project" value="UniProtKB-EC"/>
</dbReference>
<evidence type="ECO:0000313" key="4">
    <source>
        <dbReference type="EMBL" id="ALJ61438.1"/>
    </source>
</evidence>
<dbReference type="PATRIC" id="fig|246787.4.peg.4363"/>
<dbReference type="InterPro" id="IPR005084">
    <property type="entry name" value="CBM6"/>
</dbReference>
<sequence length="948" mass="108047">MNIKCYYSVLLLIQLFLINSINALASDSINVNNNSFFSFDEQIVNGTTGTPLGGFGCGAIKFDANTGTFSAMTVPPADAYDFKNVADAQFQLFTNRNGQIETRNILKAILTHGRPNDDAIWPLHKVDFGSVNGVRIELTGISPLDNKDYTNMHLPYALYEISLTNMESSEVISAFALKWNSESAPFFSLPAKGIYSDEWSILVKTSHSKAGVSVGDDKENRFLRSGVCSSSQEQAHTGKVAVKMNLLPHETQKIYFVVAWYDRTDPEIGYYKNLYKTPRAIAEHGLKVFSKLKYNAEKLVTGMRASNLPGWLKNQTLNTLVNVVTNSMYKKDGRVAFAEGQWTCFGTMDQMWLARQIMYMLIPYYAWQELAYWARTQMKNGQIHHDFNVMSVGKEREKRSVLVSWDDTEHIDYRNIQKWVDLNCGFIISVFEIYRATADRKQFDLLWPYVKKAAQRILDQVEQYGSTKYPFTFDGSENSYDAGGNPDPYNSNLSAVAYKMMIQLAGEKGEADLVKLYENAYKMVVNSFHNRYIRDGQFVAGKHCESIFAGQWLAFHLKLGEIWKAEDTDFILSKLENYYYPYYRGLGYPEGTYDEWSPYILAHYGGLLLNTGRLDQWHAMQKDSYLRQYLDRDRVFDHPLNILPLVNEPKWVSTNIKSKKQYISIPAMWRNYYDIVGFHRDFRSKELWIKPIIPKTMNHEMKNAMFISPEGYGYIDCKESGEYMQDKEIVIRTESPMPVSTLYLSDNFEENISVTINGKKYPFTRIGSGYAKEIAVRWNGKITEKGIRIVVKGTPEKKVIPIPVKPVTGVISNSSINQMSPYETMEAENADKLAGTSIVQSNKGNRYVTSCNNFDYIQFSNIDFGKKGATQLKIRVSGLSENSEIEVVLDDTSGTVVGNCKVPATGGEEVWVELECPVGKITDIHNVVLRFYGNSSDNLMNIDWIRFK</sequence>
<dbReference type="Pfam" id="PF03422">
    <property type="entry name" value="CBM_6"/>
    <property type="match status" value="1"/>
</dbReference>
<dbReference type="RefSeq" id="WP_029428768.1">
    <property type="nucleotide sequence ID" value="NZ_CP012801.1"/>
</dbReference>
<keyword evidence="4" id="KW-0378">Hydrolase</keyword>
<organism evidence="4 7">
    <name type="scientific">Bacteroides cellulosilyticus</name>
    <dbReference type="NCBI Taxonomy" id="246787"/>
    <lineage>
        <taxon>Bacteria</taxon>
        <taxon>Pseudomonadati</taxon>
        <taxon>Bacteroidota</taxon>
        <taxon>Bacteroidia</taxon>
        <taxon>Bacteroidales</taxon>
        <taxon>Bacteroidaceae</taxon>
        <taxon>Bacteroides</taxon>
    </lineage>
</organism>
<dbReference type="Gene3D" id="1.50.10.10">
    <property type="match status" value="1"/>
</dbReference>
<feature type="domain" description="CBM6" evidence="3">
    <location>
        <begin position="820"/>
        <end position="948"/>
    </location>
</feature>
<dbReference type="EC" id="3.2.1.55" evidence="4"/>
<dbReference type="GO" id="GO:0030246">
    <property type="term" value="F:carbohydrate binding"/>
    <property type="evidence" value="ECO:0007669"/>
    <property type="project" value="InterPro"/>
</dbReference>
<name>A0A0P0GBB3_9BACE</name>
<dbReference type="SUPFAM" id="SSF49785">
    <property type="entry name" value="Galactose-binding domain-like"/>
    <property type="match status" value="1"/>
</dbReference>
<dbReference type="EMBL" id="JAVSNH010000001">
    <property type="protein sequence ID" value="MDT4513203.1"/>
    <property type="molecule type" value="Genomic_DNA"/>
</dbReference>